<reference evidence="1" key="1">
    <citation type="submission" date="2022-10" db="EMBL/GenBank/DDBJ databases">
        <title>Genome sequences of endogenous nimaviruses in decapod crustaceans.</title>
        <authorList>
            <person name="Kawato S."/>
            <person name="Nozaki R."/>
            <person name="Kondo H."/>
            <person name="Hirono I."/>
        </authorList>
    </citation>
    <scope>NUCLEOTIDE SEQUENCE</scope>
    <source>
        <strain evidence="1">Tokushima2020</strain>
    </source>
</reference>
<dbReference type="EMBL" id="LC738878">
    <property type="protein sequence ID" value="BDT62776.1"/>
    <property type="molecule type" value="Genomic_DNA"/>
</dbReference>
<organism evidence="1">
    <name type="scientific">Metapenaeus joyneri majanivirus</name>
    <dbReference type="NCBI Taxonomy" id="2984280"/>
    <lineage>
        <taxon>Viruses</taxon>
        <taxon>Viruses incertae sedis</taxon>
        <taxon>Naldaviricetes</taxon>
        <taxon>Nimaviridae</taxon>
    </lineage>
</organism>
<sequence>MKEDKILVTHPLPGTFKSLIKEIIDPNDIFCKYPKWQSILTHHQNKCSKKFIPEEEEEKIFFENISNINIDSQTLERVYCIFSKDDDDDDYYEFWGRLKKTSSSNYPHEQITPPLYVVLQAQNTQNETTFKGTINMFIDPQIFLDYLFMSFDYKYDISISDKYIDKVWHSLKEDGILVTKPSLGMFKSLIPEITNLEDAISKNENLKFILSNQNKLEKKISPWEKDNFRDISNININPKTVNRFYYYSVKDEGSCWFMNYIFLGRLVSNYHHILGKPLYVKLEAQFNELSVYKIRGTIHITDNPQSFLNLITSSYKRNWYDSEKIWKSIKEDNINVSKPLTMTFKSLVPSIQTPDMDIGLIESAIYHKDFIKKSSPTYIDLNLSGLDIRSDNIDCIYFSSYLKEEKSSHSYQLLARLRPNHFYSKDGKPLYIHLKAHRKVREDYYGQVFMGPFTGVIYVTTCPQIFLHVMVYNTYKNKSEIIWESMKKDGIDVIKPSHIKALIKLEALIKLFKKDKELSKLYKKGINIRAHQIMQERNYHYCYAYDHYNFFSEMTFK</sequence>
<proteinExistence type="predicted"/>
<protein>
    <submittedName>
        <fullName evidence="1">Uncharacterized protein</fullName>
    </submittedName>
</protein>
<accession>A0A9C7C6G9</accession>
<evidence type="ECO:0000313" key="1">
    <source>
        <dbReference type="EMBL" id="BDT62776.1"/>
    </source>
</evidence>
<name>A0A9C7C6G9_9VIRU</name>